<dbReference type="PROSITE" id="PS51770">
    <property type="entry name" value="HOTDOG_ACOT"/>
    <property type="match status" value="2"/>
</dbReference>
<keyword evidence="8" id="KW-1185">Reference proteome</keyword>
<evidence type="ECO:0000313" key="8">
    <source>
        <dbReference type="Proteomes" id="UP000664169"/>
    </source>
</evidence>
<keyword evidence="3" id="KW-0378">Hydrolase</keyword>
<accession>A0A8H3ETX6</accession>
<sequence>MRVRIPWIQALQQQQADQLNKQENAGSLDAPKERDLTPKKMSDSYHRIVLPLLQNPWLSDNYLNVNGNIRLGTLFMDLDALAGVVAYKHTGERFMTVTAAVDRITIQNRVTGLCDLELSGKVTFATGRSSMEVSLQVARLPADQKPKPEDVILTCAFTMVSLDPITKKPVNIAPLRLDTAEEKRIFSIGQQNYDAKKALSKINLRKQAPNDKESDLIHAMWLKQIEYHGQHHHTQTPNKLISLSDPSTPAQKPPNTIYMDTTRLYNAQIMQPQNRNRHNFMIFGGYLLKQTFELAFSCVASFSHTRPVFIGLDPSTFQNPVPVGSVLYLTATIAYTDEEPASPHQQPTNDVTRVQVRVDSKVRNVEHGEAKPTGQFNYTFLVEKQVSEQ</sequence>
<organism evidence="7 8">
    <name type="scientific">Gomphillus americanus</name>
    <dbReference type="NCBI Taxonomy" id="1940652"/>
    <lineage>
        <taxon>Eukaryota</taxon>
        <taxon>Fungi</taxon>
        <taxon>Dikarya</taxon>
        <taxon>Ascomycota</taxon>
        <taxon>Pezizomycotina</taxon>
        <taxon>Lecanoromycetes</taxon>
        <taxon>OSLEUM clade</taxon>
        <taxon>Ostropomycetidae</taxon>
        <taxon>Ostropales</taxon>
        <taxon>Graphidaceae</taxon>
        <taxon>Gomphilloideae</taxon>
        <taxon>Gomphillus</taxon>
    </lineage>
</organism>
<comment type="similarity">
    <text evidence="1">Belongs to the acyl coenzyme A hydrolase family.</text>
</comment>
<dbReference type="CDD" id="cd03442">
    <property type="entry name" value="BFIT_BACH"/>
    <property type="match status" value="2"/>
</dbReference>
<comment type="caution">
    <text evidence="7">The sequence shown here is derived from an EMBL/GenBank/DDBJ whole genome shotgun (WGS) entry which is preliminary data.</text>
</comment>
<protein>
    <recommendedName>
        <fullName evidence="6">HotDog ACOT-type domain-containing protein</fullName>
    </recommendedName>
</protein>
<dbReference type="InterPro" id="IPR033120">
    <property type="entry name" value="HOTDOG_ACOT"/>
</dbReference>
<dbReference type="SUPFAM" id="SSF54637">
    <property type="entry name" value="Thioesterase/thiol ester dehydrase-isomerase"/>
    <property type="match status" value="2"/>
</dbReference>
<evidence type="ECO:0000256" key="3">
    <source>
        <dbReference type="ARBA" id="ARBA00022801"/>
    </source>
</evidence>
<dbReference type="GO" id="GO:0005739">
    <property type="term" value="C:mitochondrion"/>
    <property type="evidence" value="ECO:0007669"/>
    <property type="project" value="TreeGrafter"/>
</dbReference>
<evidence type="ECO:0000313" key="7">
    <source>
        <dbReference type="EMBL" id="CAF9908826.1"/>
    </source>
</evidence>
<dbReference type="OrthoDB" id="331699at2759"/>
<evidence type="ECO:0000256" key="1">
    <source>
        <dbReference type="ARBA" id="ARBA00010458"/>
    </source>
</evidence>
<dbReference type="GO" id="GO:0006637">
    <property type="term" value="P:acyl-CoA metabolic process"/>
    <property type="evidence" value="ECO:0007669"/>
    <property type="project" value="TreeGrafter"/>
</dbReference>
<keyword evidence="4" id="KW-0809">Transit peptide</keyword>
<evidence type="ECO:0000256" key="5">
    <source>
        <dbReference type="SAM" id="MobiDB-lite"/>
    </source>
</evidence>
<dbReference type="Gene3D" id="3.10.129.10">
    <property type="entry name" value="Hotdog Thioesterase"/>
    <property type="match status" value="2"/>
</dbReference>
<dbReference type="PANTHER" id="PTHR12655:SF0">
    <property type="entry name" value="ACYL-COENZYME A THIOESTERASE 9, MITOCHONDRIAL"/>
    <property type="match status" value="1"/>
</dbReference>
<proteinExistence type="inferred from homology"/>
<dbReference type="FunFam" id="3.10.129.10:FF:000032">
    <property type="entry name" value="Acyl-CoA thioester hydrolase"/>
    <property type="match status" value="1"/>
</dbReference>
<evidence type="ECO:0000256" key="2">
    <source>
        <dbReference type="ARBA" id="ARBA00022737"/>
    </source>
</evidence>
<dbReference type="PANTHER" id="PTHR12655">
    <property type="entry name" value="ACYL-COA THIOESTERASE"/>
    <property type="match status" value="1"/>
</dbReference>
<feature type="region of interest" description="Disordered" evidence="5">
    <location>
        <begin position="19"/>
        <end position="38"/>
    </location>
</feature>
<dbReference type="EMBL" id="CAJPDQ010000004">
    <property type="protein sequence ID" value="CAF9908826.1"/>
    <property type="molecule type" value="Genomic_DNA"/>
</dbReference>
<dbReference type="InterPro" id="IPR029069">
    <property type="entry name" value="HotDog_dom_sf"/>
</dbReference>
<evidence type="ECO:0000256" key="4">
    <source>
        <dbReference type="ARBA" id="ARBA00022946"/>
    </source>
</evidence>
<dbReference type="AlphaFoldDB" id="A0A8H3ETX6"/>
<name>A0A8H3ETX6_9LECA</name>
<keyword evidence="2" id="KW-0677">Repeat</keyword>
<reference evidence="7" key="1">
    <citation type="submission" date="2021-03" db="EMBL/GenBank/DDBJ databases">
        <authorList>
            <person name="Tagirdzhanova G."/>
        </authorList>
    </citation>
    <scope>NUCLEOTIDE SEQUENCE</scope>
</reference>
<feature type="domain" description="HotDog ACOT-type" evidence="6">
    <location>
        <begin position="260"/>
        <end position="386"/>
    </location>
</feature>
<gene>
    <name evidence="7" type="ORF">GOMPHAMPRED_006326</name>
</gene>
<evidence type="ECO:0000259" key="6">
    <source>
        <dbReference type="PROSITE" id="PS51770"/>
    </source>
</evidence>
<dbReference type="GO" id="GO:0047617">
    <property type="term" value="F:fatty acyl-CoA hydrolase activity"/>
    <property type="evidence" value="ECO:0007669"/>
    <property type="project" value="TreeGrafter"/>
</dbReference>
<dbReference type="Proteomes" id="UP000664169">
    <property type="component" value="Unassembled WGS sequence"/>
</dbReference>
<feature type="domain" description="HotDog ACOT-type" evidence="6">
    <location>
        <begin position="44"/>
        <end position="165"/>
    </location>
</feature>